<dbReference type="SUPFAM" id="SSF51338">
    <property type="entry name" value="Composite domain of metallo-dependent hydrolases"/>
    <property type="match status" value="1"/>
</dbReference>
<sequence length="526" mass="56953">MDAGNSIVSAVAVEGERIVAVGDEEALAAYRDGADVIDLGGRVMMPGVIDAHGHFPGTGTRAIMADLNSPPIGTVEEIADIQALLKPFVDKVAAGKWVMAMGYDDTLLAEKRHPTREELDAVSSEHPIFIVHVSGHMGVGNSLALEMSGINADTPNPEGGVIVKDPQTGEPTGLLEETSAQEVQLSTSADIMTPGNILAMFNTAVHDYVSQGVTTGQSGGAMGPMLKGLAWASKLGFVPFRLEVWPFWQLMGEDVLSGDVDLTPYDTPYFRGQTMKIVSDGSIQGFTGYLAHPYHTPFRGDADYQGYPIFPIEDLVDIVGRVHAAGIQMAIHANGDAAIDDVIYAFDKAQRENPVADPRLILIHSQMAREDQLDEMKRLGITPSFFSAHTYYWGDRHRDIFMGPERAFRMSPSKSALDRDLMFSVHLDSPVVPMEPMRMVWATVNRVSTGGNVIGADQRIPAMDALRAITINAAYQIFREDELGSIEPGKYADLVVLDGDPLGDPMAIADIEVLRTVVGGVTVYER</sequence>
<dbReference type="PANTHER" id="PTHR22642:SF2">
    <property type="entry name" value="PROTEIN LONG AFTER FAR-RED 3"/>
    <property type="match status" value="1"/>
</dbReference>
<dbReference type="Proteomes" id="UP000326287">
    <property type="component" value="Chromosome"/>
</dbReference>
<reference evidence="2 3" key="1">
    <citation type="submission" date="2019-02" db="EMBL/GenBank/DDBJ databases">
        <authorList>
            <person name="Li S.-H."/>
        </authorList>
    </citation>
    <scope>NUCLEOTIDE SEQUENCE [LARGE SCALE GENOMIC DNA]</scope>
    <source>
        <strain evidence="2 3">IMCC14385</strain>
    </source>
</reference>
<dbReference type="KEGG" id="halc:EY643_17290"/>
<dbReference type="InterPro" id="IPR033932">
    <property type="entry name" value="YtcJ-like"/>
</dbReference>
<dbReference type="InterPro" id="IPR032466">
    <property type="entry name" value="Metal_Hydrolase"/>
</dbReference>
<dbReference type="Pfam" id="PF07969">
    <property type="entry name" value="Amidohydro_3"/>
    <property type="match status" value="1"/>
</dbReference>
<dbReference type="Gene3D" id="2.30.40.10">
    <property type="entry name" value="Urease, subunit C, domain 1"/>
    <property type="match status" value="1"/>
</dbReference>
<evidence type="ECO:0000313" key="2">
    <source>
        <dbReference type="EMBL" id="QFU77965.1"/>
    </source>
</evidence>
<dbReference type="GO" id="GO:0016810">
    <property type="term" value="F:hydrolase activity, acting on carbon-nitrogen (but not peptide) bonds"/>
    <property type="evidence" value="ECO:0007669"/>
    <property type="project" value="InterPro"/>
</dbReference>
<evidence type="ECO:0000259" key="1">
    <source>
        <dbReference type="Pfam" id="PF07969"/>
    </source>
</evidence>
<dbReference type="Gene3D" id="3.20.20.140">
    <property type="entry name" value="Metal-dependent hydrolases"/>
    <property type="match status" value="1"/>
</dbReference>
<dbReference type="InterPro" id="IPR011059">
    <property type="entry name" value="Metal-dep_hydrolase_composite"/>
</dbReference>
<dbReference type="CDD" id="cd01300">
    <property type="entry name" value="YtcJ_like"/>
    <property type="match status" value="1"/>
</dbReference>
<gene>
    <name evidence="2" type="ORF">EY643_17290</name>
</gene>
<feature type="domain" description="Amidohydrolase 3" evidence="1">
    <location>
        <begin position="35"/>
        <end position="524"/>
    </location>
</feature>
<dbReference type="EMBL" id="CP036422">
    <property type="protein sequence ID" value="QFU77965.1"/>
    <property type="molecule type" value="Genomic_DNA"/>
</dbReference>
<accession>A0A5P9NR29</accession>
<proteinExistence type="predicted"/>
<dbReference type="OrthoDB" id="5734927at2"/>
<evidence type="ECO:0000313" key="3">
    <source>
        <dbReference type="Proteomes" id="UP000326287"/>
    </source>
</evidence>
<organism evidence="2 3">
    <name type="scientific">Halioglobus maricola</name>
    <dbReference type="NCBI Taxonomy" id="2601894"/>
    <lineage>
        <taxon>Bacteria</taxon>
        <taxon>Pseudomonadati</taxon>
        <taxon>Pseudomonadota</taxon>
        <taxon>Gammaproteobacteria</taxon>
        <taxon>Cellvibrionales</taxon>
        <taxon>Halieaceae</taxon>
        <taxon>Halioglobus</taxon>
    </lineage>
</organism>
<dbReference type="PANTHER" id="PTHR22642">
    <property type="entry name" value="IMIDAZOLONEPROPIONASE"/>
    <property type="match status" value="1"/>
</dbReference>
<dbReference type="Gene3D" id="3.10.310.70">
    <property type="match status" value="1"/>
</dbReference>
<keyword evidence="2" id="KW-0378">Hydrolase</keyword>
<name>A0A5P9NR29_9GAMM</name>
<dbReference type="AlphaFoldDB" id="A0A5P9NR29"/>
<dbReference type="InterPro" id="IPR013108">
    <property type="entry name" value="Amidohydro_3"/>
</dbReference>
<protein>
    <submittedName>
        <fullName evidence="2">Amidohydrolase</fullName>
    </submittedName>
</protein>
<keyword evidence="3" id="KW-1185">Reference proteome</keyword>
<dbReference type="SUPFAM" id="SSF51556">
    <property type="entry name" value="Metallo-dependent hydrolases"/>
    <property type="match status" value="1"/>
</dbReference>